<dbReference type="AlphaFoldDB" id="A0A2V1E5B0"/>
<dbReference type="EMBL" id="KZ805315">
    <property type="protein sequence ID" value="PVI05312.1"/>
    <property type="molecule type" value="Genomic_DNA"/>
</dbReference>
<sequence length="368" mass="43343">MFSHQAYSKINKKRLRQDSIDNDPKNESGSRIAWVSGIETEEQVTPKRQKRVTSLLDLPAEIRNRIYDFATERTNLPTCAPLLVHHGRRSPRRTRPWPAANFWSFRLFFGLTQVCRQIRAEYRPMWLSNSTVRIKFHKLEHFLEVFHGRGLGPRALTISWNPDRLEETFDRKSGYLWSISLHRLFQIRIFLGTEVRFAVEQTFIEEDVTLCEKCAGTVALKDPDFTKYGSESCRHEYLNDDVFLDDDQCVVYGCFRNINDMFFHDNVEWLSRLRNRRFISMTLMHNLYQDDAGYVIFEMFSEPAIEIESNDHRVLAKRAHFLTDTMGLSQAKFPGLWYSILIPVDLERVQEYAKGKELRRDLVGNEES</sequence>
<dbReference type="PANTHER" id="PTHR42085:SF1">
    <property type="entry name" value="F-BOX DOMAIN-CONTAINING PROTEIN"/>
    <property type="match status" value="1"/>
</dbReference>
<organism evidence="2 3">
    <name type="scientific">Periconia macrospinosa</name>
    <dbReference type="NCBI Taxonomy" id="97972"/>
    <lineage>
        <taxon>Eukaryota</taxon>
        <taxon>Fungi</taxon>
        <taxon>Dikarya</taxon>
        <taxon>Ascomycota</taxon>
        <taxon>Pezizomycotina</taxon>
        <taxon>Dothideomycetes</taxon>
        <taxon>Pleosporomycetidae</taxon>
        <taxon>Pleosporales</taxon>
        <taxon>Massarineae</taxon>
        <taxon>Periconiaceae</taxon>
        <taxon>Periconia</taxon>
    </lineage>
</organism>
<reference evidence="2 3" key="1">
    <citation type="journal article" date="2018" name="Sci. Rep.">
        <title>Comparative genomics provides insights into the lifestyle and reveals functional heterogeneity of dark septate endophytic fungi.</title>
        <authorList>
            <person name="Knapp D.G."/>
            <person name="Nemeth J.B."/>
            <person name="Barry K."/>
            <person name="Hainaut M."/>
            <person name="Henrissat B."/>
            <person name="Johnson J."/>
            <person name="Kuo A."/>
            <person name="Lim J.H.P."/>
            <person name="Lipzen A."/>
            <person name="Nolan M."/>
            <person name="Ohm R.A."/>
            <person name="Tamas L."/>
            <person name="Grigoriev I.V."/>
            <person name="Spatafora J.W."/>
            <person name="Nagy L.G."/>
            <person name="Kovacs G.M."/>
        </authorList>
    </citation>
    <scope>NUCLEOTIDE SEQUENCE [LARGE SCALE GENOMIC DNA]</scope>
    <source>
        <strain evidence="2 3">DSE2036</strain>
    </source>
</reference>
<accession>A0A2V1E5B0</accession>
<name>A0A2V1E5B0_9PLEO</name>
<dbReference type="PANTHER" id="PTHR42085">
    <property type="entry name" value="F-BOX DOMAIN-CONTAINING PROTEIN"/>
    <property type="match status" value="1"/>
</dbReference>
<gene>
    <name evidence="2" type="ORF">DM02DRAFT_725273</name>
</gene>
<evidence type="ECO:0000313" key="3">
    <source>
        <dbReference type="Proteomes" id="UP000244855"/>
    </source>
</evidence>
<protein>
    <recommendedName>
        <fullName evidence="1">F-box domain-containing protein</fullName>
    </recommendedName>
</protein>
<dbReference type="Pfam" id="PF13013">
    <property type="entry name" value="F-box-like_2"/>
    <property type="match status" value="1"/>
</dbReference>
<dbReference type="InterPro" id="IPR038883">
    <property type="entry name" value="AN11006-like"/>
</dbReference>
<evidence type="ECO:0000259" key="1">
    <source>
        <dbReference type="Pfam" id="PF13013"/>
    </source>
</evidence>
<dbReference type="Proteomes" id="UP000244855">
    <property type="component" value="Unassembled WGS sequence"/>
</dbReference>
<evidence type="ECO:0000313" key="2">
    <source>
        <dbReference type="EMBL" id="PVI05312.1"/>
    </source>
</evidence>
<feature type="domain" description="F-box" evidence="1">
    <location>
        <begin position="49"/>
        <end position="140"/>
    </location>
</feature>
<dbReference type="OrthoDB" id="3801367at2759"/>
<dbReference type="InterPro" id="IPR001810">
    <property type="entry name" value="F-box_dom"/>
</dbReference>
<proteinExistence type="predicted"/>
<keyword evidence="3" id="KW-1185">Reference proteome</keyword>